<feature type="domain" description="NlpC/P60" evidence="7">
    <location>
        <begin position="94"/>
        <end position="216"/>
    </location>
</feature>
<comment type="similarity">
    <text evidence="1">Belongs to the peptidase C40 family.</text>
</comment>
<evidence type="ECO:0000256" key="2">
    <source>
        <dbReference type="ARBA" id="ARBA00022670"/>
    </source>
</evidence>
<dbReference type="GO" id="GO:0006508">
    <property type="term" value="P:proteolysis"/>
    <property type="evidence" value="ECO:0007669"/>
    <property type="project" value="UniProtKB-KW"/>
</dbReference>
<evidence type="ECO:0000256" key="1">
    <source>
        <dbReference type="ARBA" id="ARBA00007074"/>
    </source>
</evidence>
<dbReference type="SUPFAM" id="SSF54001">
    <property type="entry name" value="Cysteine proteinases"/>
    <property type="match status" value="1"/>
</dbReference>
<dbReference type="RefSeq" id="WP_196287297.1">
    <property type="nucleotide sequence ID" value="NZ_JADQDP010000003.1"/>
</dbReference>
<keyword evidence="2" id="KW-0645">Protease</keyword>
<evidence type="ECO:0000313" key="9">
    <source>
        <dbReference type="Proteomes" id="UP000645610"/>
    </source>
</evidence>
<dbReference type="EMBL" id="JADQDP010000003">
    <property type="protein sequence ID" value="MBF9142963.1"/>
    <property type="molecule type" value="Genomic_DNA"/>
</dbReference>
<proteinExistence type="inferred from homology"/>
<evidence type="ECO:0000256" key="6">
    <source>
        <dbReference type="SAM" id="SignalP"/>
    </source>
</evidence>
<sequence length="238" mass="25484">MKNTILYCLAAGSLALSFFFERAPDASATARATAAPVVAEASLLPALTMDEPTLVAPAGDGNPIEKPTAAELAASRDSLAYHYYAQTLGLHLAFNENKDLLRTVTDWIGAPYSYGSNSRRGTDCSGFVTRVFREVYGINLIHSSRAMFSTTKRVAKSEMETGDLVFFRRGKGPIYHVGIYLKDGKFAHSATNGGVMISSLNQPYYHRNFYAAGRVSAAKAADEALVAAAAVAAAPTEE</sequence>
<keyword evidence="9" id="KW-1185">Reference proteome</keyword>
<evidence type="ECO:0000256" key="5">
    <source>
        <dbReference type="ARBA" id="ARBA00022807"/>
    </source>
</evidence>
<dbReference type="GO" id="GO:0008234">
    <property type="term" value="F:cysteine-type peptidase activity"/>
    <property type="evidence" value="ECO:0007669"/>
    <property type="project" value="UniProtKB-KW"/>
</dbReference>
<name>A0A931FKE5_9BACT</name>
<organism evidence="8 9">
    <name type="scientific">Hymenobacter properus</name>
    <dbReference type="NCBI Taxonomy" id="2791026"/>
    <lineage>
        <taxon>Bacteria</taxon>
        <taxon>Pseudomonadati</taxon>
        <taxon>Bacteroidota</taxon>
        <taxon>Cytophagia</taxon>
        <taxon>Cytophagales</taxon>
        <taxon>Hymenobacteraceae</taxon>
        <taxon>Hymenobacter</taxon>
    </lineage>
</organism>
<dbReference type="InterPro" id="IPR038765">
    <property type="entry name" value="Papain-like_cys_pep_sf"/>
</dbReference>
<gene>
    <name evidence="8" type="ORF">I2I01_15050</name>
</gene>
<dbReference type="InterPro" id="IPR000064">
    <property type="entry name" value="NLP_P60_dom"/>
</dbReference>
<keyword evidence="3 6" id="KW-0732">Signal</keyword>
<dbReference type="PANTHER" id="PTHR47360:SF1">
    <property type="entry name" value="ENDOPEPTIDASE NLPC-RELATED"/>
    <property type="match status" value="1"/>
</dbReference>
<dbReference type="PANTHER" id="PTHR47360">
    <property type="entry name" value="MUREIN DD-ENDOPEPTIDASE MEPS/MUREIN LD-CARBOXYPEPTIDASE"/>
    <property type="match status" value="1"/>
</dbReference>
<evidence type="ECO:0000259" key="7">
    <source>
        <dbReference type="PROSITE" id="PS51935"/>
    </source>
</evidence>
<dbReference type="Pfam" id="PF00877">
    <property type="entry name" value="NLPC_P60"/>
    <property type="match status" value="1"/>
</dbReference>
<accession>A0A931FKE5</accession>
<comment type="caution">
    <text evidence="8">The sequence shown here is derived from an EMBL/GenBank/DDBJ whole genome shotgun (WGS) entry which is preliminary data.</text>
</comment>
<evidence type="ECO:0000256" key="3">
    <source>
        <dbReference type="ARBA" id="ARBA00022729"/>
    </source>
</evidence>
<dbReference type="Proteomes" id="UP000645610">
    <property type="component" value="Unassembled WGS sequence"/>
</dbReference>
<keyword evidence="5" id="KW-0788">Thiol protease</keyword>
<reference evidence="8 9" key="1">
    <citation type="submission" date="2020-11" db="EMBL/GenBank/DDBJ databases">
        <authorList>
            <person name="Kim M.K."/>
        </authorList>
    </citation>
    <scope>NUCLEOTIDE SEQUENCE [LARGE SCALE GENOMIC DNA]</scope>
    <source>
        <strain evidence="8 9">BT439</strain>
    </source>
</reference>
<protein>
    <submittedName>
        <fullName evidence="8">C40 family peptidase</fullName>
    </submittedName>
</protein>
<dbReference type="InterPro" id="IPR052062">
    <property type="entry name" value="Murein_DD/LD_carboxypeptidase"/>
</dbReference>
<keyword evidence="4" id="KW-0378">Hydrolase</keyword>
<dbReference type="PROSITE" id="PS51935">
    <property type="entry name" value="NLPC_P60"/>
    <property type="match status" value="1"/>
</dbReference>
<evidence type="ECO:0000256" key="4">
    <source>
        <dbReference type="ARBA" id="ARBA00022801"/>
    </source>
</evidence>
<dbReference type="AlphaFoldDB" id="A0A931FKE5"/>
<feature type="chain" id="PRO_5037772768" evidence="6">
    <location>
        <begin position="24"/>
        <end position="238"/>
    </location>
</feature>
<dbReference type="Gene3D" id="3.90.1720.10">
    <property type="entry name" value="endopeptidase domain like (from Nostoc punctiforme)"/>
    <property type="match status" value="1"/>
</dbReference>
<feature type="signal peptide" evidence="6">
    <location>
        <begin position="1"/>
        <end position="23"/>
    </location>
</feature>
<evidence type="ECO:0000313" key="8">
    <source>
        <dbReference type="EMBL" id="MBF9142963.1"/>
    </source>
</evidence>